<evidence type="ECO:0000313" key="3">
    <source>
        <dbReference type="Proteomes" id="UP000887458"/>
    </source>
</evidence>
<keyword evidence="1" id="KW-1133">Transmembrane helix</keyword>
<keyword evidence="3" id="KW-1185">Reference proteome</keyword>
<reference evidence="2 3" key="2">
    <citation type="journal article" date="2022" name="Mol. Biol. Evol.">
        <title>Comparative Genomics Reveals Insights into the Divergent Evolution of Astigmatic Mites and Household Pest Adaptations.</title>
        <authorList>
            <person name="Xiong Q."/>
            <person name="Wan A.T."/>
            <person name="Liu X."/>
            <person name="Fung C.S."/>
            <person name="Xiao X."/>
            <person name="Malainual N."/>
            <person name="Hou J."/>
            <person name="Wang L."/>
            <person name="Wang M."/>
            <person name="Yang K.Y."/>
            <person name="Cui Y."/>
            <person name="Leung E.L."/>
            <person name="Nong W."/>
            <person name="Shin S.K."/>
            <person name="Au S.W."/>
            <person name="Jeong K.Y."/>
            <person name="Chew F.T."/>
            <person name="Hui J.H."/>
            <person name="Leung T.F."/>
            <person name="Tungtrongchitr A."/>
            <person name="Zhong N."/>
            <person name="Liu Z."/>
            <person name="Tsui S.K."/>
        </authorList>
    </citation>
    <scope>NUCLEOTIDE SEQUENCE [LARGE SCALE GENOMIC DNA]</scope>
    <source>
        <strain evidence="2">Derp</strain>
    </source>
</reference>
<feature type="transmembrane region" description="Helical" evidence="1">
    <location>
        <begin position="12"/>
        <end position="32"/>
    </location>
</feature>
<evidence type="ECO:0000256" key="1">
    <source>
        <dbReference type="SAM" id="Phobius"/>
    </source>
</evidence>
<reference evidence="2 3" key="1">
    <citation type="journal article" date="2018" name="J. Allergy Clin. Immunol.">
        <title>High-quality assembly of Dermatophagoides pteronyssinus genome and transcriptome reveals a wide range of novel allergens.</title>
        <authorList>
            <person name="Liu X.Y."/>
            <person name="Yang K.Y."/>
            <person name="Wang M.Q."/>
            <person name="Kwok J.S."/>
            <person name="Zeng X."/>
            <person name="Yang Z."/>
            <person name="Xiao X.J."/>
            <person name="Lau C.P."/>
            <person name="Li Y."/>
            <person name="Huang Z.M."/>
            <person name="Ba J.G."/>
            <person name="Yim A.K."/>
            <person name="Ouyang C.Y."/>
            <person name="Ngai S.M."/>
            <person name="Chan T.F."/>
            <person name="Leung E.L."/>
            <person name="Liu L."/>
            <person name="Liu Z.G."/>
            <person name="Tsui S.K."/>
        </authorList>
    </citation>
    <scope>NUCLEOTIDE SEQUENCE [LARGE SCALE GENOMIC DNA]</scope>
    <source>
        <strain evidence="2">Derp</strain>
    </source>
</reference>
<protein>
    <submittedName>
        <fullName evidence="2">Uncharacterized protein</fullName>
    </submittedName>
</protein>
<keyword evidence="1" id="KW-0472">Membrane</keyword>
<accession>A0ABQ8JQG1</accession>
<organism evidence="2 3">
    <name type="scientific">Dermatophagoides pteronyssinus</name>
    <name type="common">European house dust mite</name>
    <dbReference type="NCBI Taxonomy" id="6956"/>
    <lineage>
        <taxon>Eukaryota</taxon>
        <taxon>Metazoa</taxon>
        <taxon>Ecdysozoa</taxon>
        <taxon>Arthropoda</taxon>
        <taxon>Chelicerata</taxon>
        <taxon>Arachnida</taxon>
        <taxon>Acari</taxon>
        <taxon>Acariformes</taxon>
        <taxon>Sarcoptiformes</taxon>
        <taxon>Astigmata</taxon>
        <taxon>Psoroptidia</taxon>
        <taxon>Analgoidea</taxon>
        <taxon>Pyroglyphidae</taxon>
        <taxon>Dermatophagoidinae</taxon>
        <taxon>Dermatophagoides</taxon>
    </lineage>
</organism>
<proteinExistence type="predicted"/>
<sequence>MPESYRVRLKPEILRLTGLFVDLLQLIAMNIWLFHQTSTSDDKLWLMIIAIVADHWIHLRS</sequence>
<dbReference type="Proteomes" id="UP000887458">
    <property type="component" value="Unassembled WGS sequence"/>
</dbReference>
<dbReference type="EMBL" id="NJHN03000025">
    <property type="protein sequence ID" value="KAH9424839.1"/>
    <property type="molecule type" value="Genomic_DNA"/>
</dbReference>
<comment type="caution">
    <text evidence="2">The sequence shown here is derived from an EMBL/GenBank/DDBJ whole genome shotgun (WGS) entry which is preliminary data.</text>
</comment>
<name>A0ABQ8JQG1_DERPT</name>
<keyword evidence="1" id="KW-0812">Transmembrane</keyword>
<evidence type="ECO:0000313" key="2">
    <source>
        <dbReference type="EMBL" id="KAH9424839.1"/>
    </source>
</evidence>
<gene>
    <name evidence="2" type="ORF">DERP_012326</name>
</gene>